<name>A0A177MVI2_9GAMM</name>
<keyword evidence="11" id="KW-0969">Cilium</keyword>
<keyword evidence="12" id="KW-1185">Reference proteome</keyword>
<dbReference type="InterPro" id="IPR000563">
    <property type="entry name" value="Flag_FliH"/>
</dbReference>
<dbReference type="Proteomes" id="UP000078476">
    <property type="component" value="Unassembled WGS sequence"/>
</dbReference>
<dbReference type="GO" id="GO:0003774">
    <property type="term" value="F:cytoskeletal motor activity"/>
    <property type="evidence" value="ECO:0007669"/>
    <property type="project" value="InterPro"/>
</dbReference>
<dbReference type="PRINTS" id="PR01003">
    <property type="entry name" value="FLGFLIH"/>
</dbReference>
<evidence type="ECO:0000256" key="2">
    <source>
        <dbReference type="ARBA" id="ARBA00004496"/>
    </source>
</evidence>
<dbReference type="GO" id="GO:0015031">
    <property type="term" value="P:protein transport"/>
    <property type="evidence" value="ECO:0007669"/>
    <property type="project" value="UniProtKB-KW"/>
</dbReference>
<dbReference type="GO" id="GO:0009288">
    <property type="term" value="C:bacterial-type flagellum"/>
    <property type="evidence" value="ECO:0007669"/>
    <property type="project" value="InterPro"/>
</dbReference>
<organism evidence="11 12">
    <name type="scientific">Methylomonas lenta</name>
    <dbReference type="NCBI Taxonomy" id="980561"/>
    <lineage>
        <taxon>Bacteria</taxon>
        <taxon>Pseudomonadati</taxon>
        <taxon>Pseudomonadota</taxon>
        <taxon>Gammaproteobacteria</taxon>
        <taxon>Methylococcales</taxon>
        <taxon>Methylococcaceae</taxon>
        <taxon>Methylomonas</taxon>
    </lineage>
</organism>
<proteinExistence type="inferred from homology"/>
<evidence type="ECO:0000256" key="9">
    <source>
        <dbReference type="ARBA" id="ARBA00023225"/>
    </source>
</evidence>
<evidence type="ECO:0000256" key="1">
    <source>
        <dbReference type="ARBA" id="ARBA00003041"/>
    </source>
</evidence>
<accession>A0A177MVI2</accession>
<keyword evidence="5" id="KW-0813">Transport</keyword>
<keyword evidence="7" id="KW-1005">Bacterial flagellum biogenesis</keyword>
<dbReference type="Pfam" id="PF02108">
    <property type="entry name" value="FliH"/>
    <property type="match status" value="1"/>
</dbReference>
<protein>
    <recommendedName>
        <fullName evidence="4">Flagellar assembly protein FliH</fullName>
    </recommendedName>
</protein>
<dbReference type="AlphaFoldDB" id="A0A177MVI2"/>
<evidence type="ECO:0000256" key="8">
    <source>
        <dbReference type="ARBA" id="ARBA00022927"/>
    </source>
</evidence>
<evidence type="ECO:0000259" key="10">
    <source>
        <dbReference type="Pfam" id="PF02108"/>
    </source>
</evidence>
<dbReference type="EMBL" id="LUUI01000165">
    <property type="protein sequence ID" value="OAI09737.1"/>
    <property type="molecule type" value="Genomic_DNA"/>
</dbReference>
<dbReference type="GO" id="GO:0044781">
    <property type="term" value="P:bacterial-type flagellum organization"/>
    <property type="evidence" value="ECO:0007669"/>
    <property type="project" value="UniProtKB-KW"/>
</dbReference>
<dbReference type="RefSeq" id="WP_066988099.1">
    <property type="nucleotide sequence ID" value="NZ_LUUI01000165.1"/>
</dbReference>
<gene>
    <name evidence="11" type="ORF">A1359_18285</name>
</gene>
<keyword evidence="6" id="KW-0963">Cytoplasm</keyword>
<dbReference type="STRING" id="980561.A1359_18285"/>
<dbReference type="GO" id="GO:0071973">
    <property type="term" value="P:bacterial-type flagellum-dependent cell motility"/>
    <property type="evidence" value="ECO:0007669"/>
    <property type="project" value="InterPro"/>
</dbReference>
<comment type="function">
    <text evidence="1">Needed for flagellar regrowth and assembly.</text>
</comment>
<evidence type="ECO:0000313" key="12">
    <source>
        <dbReference type="Proteomes" id="UP000078476"/>
    </source>
</evidence>
<sequence length="242" mass="26736">MTSSKGTRFSPAELEALNTWTDLENFGAPRSENVEEADATQVLTVEQIEDMQKQAYAEAFEQGRQQGFEQGLKQGFDEGHIKGVEAGNKTGYEESQHLLQTQVSQLNQLLETLAAPFQQLDQEVENELVVLVIAIASQIIRREIKLDPGQIIAVIREAVNVLPLASQKITLNLHPDDADLVRSMLKLDENPPPWRLQDNPLITRGGCTIETDISAVDATLEKRLAAVVATALGGERQQDTPR</sequence>
<evidence type="ECO:0000256" key="7">
    <source>
        <dbReference type="ARBA" id="ARBA00022795"/>
    </source>
</evidence>
<comment type="similarity">
    <text evidence="3">Belongs to the FliH family.</text>
</comment>
<comment type="caution">
    <text evidence="11">The sequence shown here is derived from an EMBL/GenBank/DDBJ whole genome shotgun (WGS) entry which is preliminary data.</text>
</comment>
<keyword evidence="9" id="KW-1006">Bacterial flagellum protein export</keyword>
<dbReference type="InterPro" id="IPR051472">
    <property type="entry name" value="T3SS_Stator/FliH"/>
</dbReference>
<evidence type="ECO:0000256" key="3">
    <source>
        <dbReference type="ARBA" id="ARBA00006602"/>
    </source>
</evidence>
<evidence type="ECO:0000256" key="4">
    <source>
        <dbReference type="ARBA" id="ARBA00016507"/>
    </source>
</evidence>
<keyword evidence="11" id="KW-0966">Cell projection</keyword>
<evidence type="ECO:0000256" key="5">
    <source>
        <dbReference type="ARBA" id="ARBA00022448"/>
    </source>
</evidence>
<dbReference type="PANTHER" id="PTHR34982:SF1">
    <property type="entry name" value="FLAGELLAR ASSEMBLY PROTEIN FLIH"/>
    <property type="match status" value="1"/>
</dbReference>
<evidence type="ECO:0000313" key="11">
    <source>
        <dbReference type="EMBL" id="OAI09737.1"/>
    </source>
</evidence>
<dbReference type="PANTHER" id="PTHR34982">
    <property type="entry name" value="YOP PROTEINS TRANSLOCATION PROTEIN L"/>
    <property type="match status" value="1"/>
</dbReference>
<dbReference type="OrthoDB" id="6196089at2"/>
<reference evidence="11 12" key="1">
    <citation type="submission" date="2016-03" db="EMBL/GenBank/DDBJ databases">
        <authorList>
            <person name="Ploux O."/>
        </authorList>
    </citation>
    <scope>NUCLEOTIDE SEQUENCE [LARGE SCALE GENOMIC DNA]</scope>
    <source>
        <strain evidence="11 12">R-45370</strain>
    </source>
</reference>
<feature type="domain" description="Flagellar assembly protein FliH/Type III secretion system HrpE" evidence="10">
    <location>
        <begin position="101"/>
        <end position="225"/>
    </location>
</feature>
<comment type="subcellular location">
    <subcellularLocation>
        <location evidence="2">Cytoplasm</location>
    </subcellularLocation>
</comment>
<keyword evidence="11" id="KW-0282">Flagellum</keyword>
<evidence type="ECO:0000256" key="6">
    <source>
        <dbReference type="ARBA" id="ARBA00022490"/>
    </source>
</evidence>
<keyword evidence="8" id="KW-0653">Protein transport</keyword>
<dbReference type="InterPro" id="IPR018035">
    <property type="entry name" value="Flagellar_FliH/T3SS_HrpE"/>
</dbReference>
<dbReference type="GO" id="GO:0005829">
    <property type="term" value="C:cytosol"/>
    <property type="evidence" value="ECO:0007669"/>
    <property type="project" value="TreeGrafter"/>
</dbReference>